<feature type="region of interest" description="Disordered" evidence="1">
    <location>
        <begin position="59"/>
        <end position="94"/>
    </location>
</feature>
<organism evidence="3 4">
    <name type="scientific">Aspergillus arachidicola</name>
    <dbReference type="NCBI Taxonomy" id="656916"/>
    <lineage>
        <taxon>Eukaryota</taxon>
        <taxon>Fungi</taxon>
        <taxon>Dikarya</taxon>
        <taxon>Ascomycota</taxon>
        <taxon>Pezizomycotina</taxon>
        <taxon>Eurotiomycetes</taxon>
        <taxon>Eurotiomycetidae</taxon>
        <taxon>Eurotiales</taxon>
        <taxon>Aspergillaceae</taxon>
        <taxon>Aspergillus</taxon>
        <taxon>Aspergillus subgen. Circumdati</taxon>
    </lineage>
</organism>
<feature type="compositionally biased region" description="Acidic residues" evidence="1">
    <location>
        <begin position="74"/>
        <end position="88"/>
    </location>
</feature>
<name>A0A2G7GBL4_9EURO</name>
<reference evidence="2" key="2">
    <citation type="submission" date="2019-04" db="EMBL/GenBank/DDBJ databases">
        <title>Friends and foes A comparative genomics study of 23 Aspergillus species from section Flavi.</title>
        <authorList>
            <consortium name="DOE Joint Genome Institute"/>
            <person name="Kjaerbolling I."/>
            <person name="Vesth T."/>
            <person name="Frisvad J.C."/>
            <person name="Nybo J.L."/>
            <person name="Theobald S."/>
            <person name="Kildgaard S."/>
            <person name="Isbrandt T."/>
            <person name="Kuo A."/>
            <person name="Sato A."/>
            <person name="Lyhne E.K."/>
            <person name="Kogle M.E."/>
            <person name="Wiebenga A."/>
            <person name="Kun R.S."/>
            <person name="Lubbers R.J."/>
            <person name="Makela M.R."/>
            <person name="Barry K."/>
            <person name="Chovatia M."/>
            <person name="Clum A."/>
            <person name="Daum C."/>
            <person name="Haridas S."/>
            <person name="He G."/>
            <person name="LaButti K."/>
            <person name="Lipzen A."/>
            <person name="Mondo S."/>
            <person name="Riley R."/>
            <person name="Salamov A."/>
            <person name="Simmons B.A."/>
            <person name="Magnuson J.K."/>
            <person name="Henrissat B."/>
            <person name="Mortensen U.H."/>
            <person name="Larsen T.O."/>
            <person name="Devries R.P."/>
            <person name="Grigoriev I.V."/>
            <person name="Machida M."/>
            <person name="Baker S.E."/>
            <person name="Andersen M.R."/>
        </authorList>
    </citation>
    <scope>NUCLEOTIDE SEQUENCE</scope>
    <source>
        <strain evidence="2">CBS 117612</strain>
    </source>
</reference>
<gene>
    <name evidence="3" type="ORF">AARAC_003660</name>
    <name evidence="2" type="ORF">BDV24DRAFT_175353</name>
</gene>
<feature type="compositionally biased region" description="Polar residues" evidence="1">
    <location>
        <begin position="1"/>
        <end position="10"/>
    </location>
</feature>
<evidence type="ECO:0000256" key="1">
    <source>
        <dbReference type="SAM" id="MobiDB-lite"/>
    </source>
</evidence>
<dbReference type="AlphaFoldDB" id="A0A2G7GBL4"/>
<keyword evidence="4" id="KW-1185">Reference proteome</keyword>
<protein>
    <submittedName>
        <fullName evidence="3">Uncharacterized protein</fullName>
    </submittedName>
</protein>
<feature type="region of interest" description="Disordered" evidence="1">
    <location>
        <begin position="1"/>
        <end position="24"/>
    </location>
</feature>
<accession>A0A2G7GBL4</accession>
<dbReference type="Proteomes" id="UP000231358">
    <property type="component" value="Unassembled WGS sequence"/>
</dbReference>
<dbReference type="OrthoDB" id="4462099at2759"/>
<evidence type="ECO:0000313" key="3">
    <source>
        <dbReference type="EMBL" id="PIG90233.1"/>
    </source>
</evidence>
<evidence type="ECO:0000313" key="4">
    <source>
        <dbReference type="Proteomes" id="UP000231358"/>
    </source>
</evidence>
<sequence>MSTPQKSSPPNDEERMVQLPVDPQRGIGLATLTYTRNGHIKEGRRFYFQDDRIIPAEMVTRMNRSQETNRQDLEDISSECSLSDDGEPQEQPTETCHCYRDTEIDESSHVINGDMVDGMKAPRVRKHHMQGGSVKGKSKLVNGDLDRHAFLAFFCQD</sequence>
<dbReference type="EMBL" id="ML737148">
    <property type="protein sequence ID" value="KAE8340471.1"/>
    <property type="molecule type" value="Genomic_DNA"/>
</dbReference>
<dbReference type="EMBL" id="NEXV01000018">
    <property type="protein sequence ID" value="PIG90233.1"/>
    <property type="molecule type" value="Genomic_DNA"/>
</dbReference>
<proteinExistence type="predicted"/>
<reference evidence="3 4" key="1">
    <citation type="submission" date="2017-05" db="EMBL/GenBank/DDBJ databases">
        <title>Genome sequence for an aflatoxigenic pathogen of Argentinian peanut, Aspergillus arachidicola.</title>
        <authorList>
            <person name="Moore G."/>
            <person name="Beltz S.B."/>
            <person name="Mack B.M."/>
        </authorList>
    </citation>
    <scope>NUCLEOTIDE SEQUENCE [LARGE SCALE GENOMIC DNA]</scope>
    <source>
        <strain evidence="3 4">CBS 117610</strain>
    </source>
</reference>
<evidence type="ECO:0000313" key="2">
    <source>
        <dbReference type="EMBL" id="KAE8340471.1"/>
    </source>
</evidence>
<dbReference type="Proteomes" id="UP000325558">
    <property type="component" value="Unassembled WGS sequence"/>
</dbReference>